<accession>A0AAE3VHM4</accession>
<dbReference type="PANTHER" id="PTHR30093">
    <property type="entry name" value="GENERAL SECRETION PATHWAY PROTEIN G"/>
    <property type="match status" value="1"/>
</dbReference>
<proteinExistence type="predicted"/>
<keyword evidence="1" id="KW-1133">Transmembrane helix</keyword>
<dbReference type="InterPro" id="IPR012902">
    <property type="entry name" value="N_methyl_site"/>
</dbReference>
<dbReference type="SUPFAM" id="SSF54523">
    <property type="entry name" value="Pili subunits"/>
    <property type="match status" value="1"/>
</dbReference>
<dbReference type="InterPro" id="IPR045584">
    <property type="entry name" value="Pilin-like"/>
</dbReference>
<keyword evidence="1" id="KW-0812">Transmembrane</keyword>
<dbReference type="Gene3D" id="3.30.700.10">
    <property type="entry name" value="Glycoprotein, Type 4 Pilin"/>
    <property type="match status" value="1"/>
</dbReference>
<evidence type="ECO:0000256" key="1">
    <source>
        <dbReference type="SAM" id="Phobius"/>
    </source>
</evidence>
<name>A0AAE3VHM4_9BACT</name>
<keyword evidence="1" id="KW-0472">Membrane</keyword>
<sequence>MTCLIKPAHRHDQSRRFTLIELLVVIAIIAILAAMLLPALSKAREKARSISCINNLKQCGQFIHIYANDHDGNVIVKYHNSHNWLRSMRVHGYFQSGGTTDLPQYCCPNSKGSYSKKQNDPTYYAYGWFGDFPYDGNYTNADLYYTKFQGSAYNDSRMALVWKSPADMPMLVDSMMKSSDSTVAADGGPRNGAFLKVSWPGGPRPWAAHGNNAVNLLYIGGNAAAVPVGKMRDDFTAKAATKLEFAFGDVADW</sequence>
<dbReference type="NCBIfam" id="TIGR02532">
    <property type="entry name" value="IV_pilin_GFxxxE"/>
    <property type="match status" value="1"/>
</dbReference>
<comment type="caution">
    <text evidence="2">The sequence shown here is derived from an EMBL/GenBank/DDBJ whole genome shotgun (WGS) entry which is preliminary data.</text>
</comment>
<gene>
    <name evidence="2" type="ORF">J3R75_002889</name>
</gene>
<dbReference type="AlphaFoldDB" id="A0AAE3VHM4"/>
<feature type="transmembrane region" description="Helical" evidence="1">
    <location>
        <begin position="20"/>
        <end position="40"/>
    </location>
</feature>
<dbReference type="PANTHER" id="PTHR30093:SF2">
    <property type="entry name" value="TYPE II SECRETION SYSTEM PROTEIN H"/>
    <property type="match status" value="1"/>
</dbReference>
<evidence type="ECO:0000313" key="3">
    <source>
        <dbReference type="Proteomes" id="UP001238163"/>
    </source>
</evidence>
<dbReference type="EMBL" id="JAUSVL010000001">
    <property type="protein sequence ID" value="MDQ0290782.1"/>
    <property type="molecule type" value="Genomic_DNA"/>
</dbReference>
<organism evidence="2 3">
    <name type="scientific">Oligosphaera ethanolica</name>
    <dbReference type="NCBI Taxonomy" id="760260"/>
    <lineage>
        <taxon>Bacteria</taxon>
        <taxon>Pseudomonadati</taxon>
        <taxon>Lentisphaerota</taxon>
        <taxon>Oligosphaeria</taxon>
        <taxon>Oligosphaerales</taxon>
        <taxon>Oligosphaeraceae</taxon>
        <taxon>Oligosphaera</taxon>
    </lineage>
</organism>
<reference evidence="2" key="1">
    <citation type="submission" date="2023-07" db="EMBL/GenBank/DDBJ databases">
        <title>Genomic Encyclopedia of Type Strains, Phase IV (KMG-IV): sequencing the most valuable type-strain genomes for metagenomic binning, comparative biology and taxonomic classification.</title>
        <authorList>
            <person name="Goeker M."/>
        </authorList>
    </citation>
    <scope>NUCLEOTIDE SEQUENCE</scope>
    <source>
        <strain evidence="2">DSM 24202</strain>
    </source>
</reference>
<evidence type="ECO:0000313" key="2">
    <source>
        <dbReference type="EMBL" id="MDQ0290782.1"/>
    </source>
</evidence>
<keyword evidence="3" id="KW-1185">Reference proteome</keyword>
<protein>
    <submittedName>
        <fullName evidence="2">Prepilin-type N-terminal cleavage/methylation domain-containing protein</fullName>
    </submittedName>
</protein>
<dbReference type="Proteomes" id="UP001238163">
    <property type="component" value="Unassembled WGS sequence"/>
</dbReference>
<dbReference type="RefSeq" id="WP_307262667.1">
    <property type="nucleotide sequence ID" value="NZ_JAUSVL010000001.1"/>
</dbReference>